<name>A0A9D4TX54_CHLVU</name>
<dbReference type="EMBL" id="SIDB01000002">
    <property type="protein sequence ID" value="KAI3436773.1"/>
    <property type="molecule type" value="Genomic_DNA"/>
</dbReference>
<dbReference type="PROSITE" id="PS50082">
    <property type="entry name" value="WD_REPEATS_2"/>
    <property type="match status" value="2"/>
</dbReference>
<dbReference type="PANTHER" id="PTHR19848">
    <property type="entry name" value="WD40 REPEAT PROTEIN"/>
    <property type="match status" value="1"/>
</dbReference>
<sequence>MSEMQDDDDEFVQFAKENGIPPCIQRWDVELDEAPVAMSLSPKGQLLAVATVDDSIPVLDVASGKVAHTLAGHSGGTNGVAFLSGNCLASVGEDGTARVWNLARATCLHELTVDAEGADRTGRGHSVNHLTVAPGAAAFACAAGKLISVYRLGATPQQATTKRVLGPVEGTVESLRYDRRGNLLATYNGGVTYWDFRKDEQQELALPHSSACLSGDVNPGVEYIVTGCQDSTVHIFHFKAERDGGVEFGEMTCGGYDSKVTAVDFNPRGDRMASAGGDKNTVWNFSGQPTGTLPTLTVGHQAPITCQAWQPDGEGWLATAGKDGRLMVYDVDASLPMREGMPHVSQPGAIALTGGDEVTALIFARNGLLYTGHISGVVRAWELPVGGSSSSDDEQQPAADAAAAEAP</sequence>
<dbReference type="Gene3D" id="2.130.10.10">
    <property type="entry name" value="YVTN repeat-like/Quinoprotein amine dehydrogenase"/>
    <property type="match status" value="2"/>
</dbReference>
<keyword evidence="2" id="KW-0677">Repeat</keyword>
<keyword evidence="6" id="KW-1185">Reference proteome</keyword>
<keyword evidence="1 3" id="KW-0853">WD repeat</keyword>
<evidence type="ECO:0000256" key="4">
    <source>
        <dbReference type="SAM" id="MobiDB-lite"/>
    </source>
</evidence>
<dbReference type="InterPro" id="IPR036322">
    <property type="entry name" value="WD40_repeat_dom_sf"/>
</dbReference>
<proteinExistence type="predicted"/>
<evidence type="ECO:0000256" key="2">
    <source>
        <dbReference type="ARBA" id="ARBA00022737"/>
    </source>
</evidence>
<dbReference type="Proteomes" id="UP001055712">
    <property type="component" value="Unassembled WGS sequence"/>
</dbReference>
<evidence type="ECO:0000256" key="3">
    <source>
        <dbReference type="PROSITE-ProRule" id="PRU00221"/>
    </source>
</evidence>
<evidence type="ECO:0000313" key="5">
    <source>
        <dbReference type="EMBL" id="KAI3436773.1"/>
    </source>
</evidence>
<dbReference type="PROSITE" id="PS00678">
    <property type="entry name" value="WD_REPEATS_1"/>
    <property type="match status" value="1"/>
</dbReference>
<reference evidence="5" key="2">
    <citation type="submission" date="2020-11" db="EMBL/GenBank/DDBJ databases">
        <authorList>
            <person name="Cecchin M."/>
            <person name="Marcolungo L."/>
            <person name="Rossato M."/>
            <person name="Girolomoni L."/>
            <person name="Cosentino E."/>
            <person name="Cuine S."/>
            <person name="Li-Beisson Y."/>
            <person name="Delledonne M."/>
            <person name="Ballottari M."/>
        </authorList>
    </citation>
    <scope>NUCLEOTIDE SEQUENCE</scope>
    <source>
        <strain evidence="5">211/11P</strain>
        <tissue evidence="5">Whole cell</tissue>
    </source>
</reference>
<evidence type="ECO:0000313" key="6">
    <source>
        <dbReference type="Proteomes" id="UP001055712"/>
    </source>
</evidence>
<accession>A0A9D4TX54</accession>
<feature type="compositionally biased region" description="Low complexity" evidence="4">
    <location>
        <begin position="396"/>
        <end position="407"/>
    </location>
</feature>
<dbReference type="InterPro" id="IPR019775">
    <property type="entry name" value="WD40_repeat_CS"/>
</dbReference>
<feature type="repeat" description="WD" evidence="3">
    <location>
        <begin position="297"/>
        <end position="339"/>
    </location>
</feature>
<dbReference type="PANTHER" id="PTHR19848:SF8">
    <property type="entry name" value="F-BOX AND WD REPEAT DOMAIN CONTAINING 7"/>
    <property type="match status" value="1"/>
</dbReference>
<dbReference type="SUPFAM" id="SSF50978">
    <property type="entry name" value="WD40 repeat-like"/>
    <property type="match status" value="1"/>
</dbReference>
<feature type="repeat" description="WD" evidence="3">
    <location>
        <begin position="70"/>
        <end position="110"/>
    </location>
</feature>
<gene>
    <name evidence="5" type="ORF">D9Q98_006185</name>
</gene>
<comment type="caution">
    <text evidence="5">The sequence shown here is derived from an EMBL/GenBank/DDBJ whole genome shotgun (WGS) entry which is preliminary data.</text>
</comment>
<dbReference type="OrthoDB" id="340259at2759"/>
<organism evidence="5 6">
    <name type="scientific">Chlorella vulgaris</name>
    <name type="common">Green alga</name>
    <dbReference type="NCBI Taxonomy" id="3077"/>
    <lineage>
        <taxon>Eukaryota</taxon>
        <taxon>Viridiplantae</taxon>
        <taxon>Chlorophyta</taxon>
        <taxon>core chlorophytes</taxon>
        <taxon>Trebouxiophyceae</taxon>
        <taxon>Chlorellales</taxon>
        <taxon>Chlorellaceae</taxon>
        <taxon>Chlorella clade</taxon>
        <taxon>Chlorella</taxon>
    </lineage>
</organism>
<protein>
    <submittedName>
        <fullName evidence="5">Uncharacterized protein</fullName>
    </submittedName>
</protein>
<reference evidence="5" key="1">
    <citation type="journal article" date="2019" name="Plant J.">
        <title>Chlorella vulgaris genome assembly and annotation reveals the molecular basis for metabolic acclimation to high light conditions.</title>
        <authorList>
            <person name="Cecchin M."/>
            <person name="Marcolungo L."/>
            <person name="Rossato M."/>
            <person name="Girolomoni L."/>
            <person name="Cosentino E."/>
            <person name="Cuine S."/>
            <person name="Li-Beisson Y."/>
            <person name="Delledonne M."/>
            <person name="Ballottari M."/>
        </authorList>
    </citation>
    <scope>NUCLEOTIDE SEQUENCE</scope>
    <source>
        <strain evidence="5">211/11P</strain>
    </source>
</reference>
<feature type="region of interest" description="Disordered" evidence="4">
    <location>
        <begin position="386"/>
        <end position="407"/>
    </location>
</feature>
<dbReference type="AlphaFoldDB" id="A0A9D4TX54"/>
<dbReference type="InterPro" id="IPR015943">
    <property type="entry name" value="WD40/YVTN_repeat-like_dom_sf"/>
</dbReference>
<dbReference type="InterPro" id="IPR001680">
    <property type="entry name" value="WD40_rpt"/>
</dbReference>
<evidence type="ECO:0000256" key="1">
    <source>
        <dbReference type="ARBA" id="ARBA00022574"/>
    </source>
</evidence>
<dbReference type="SMART" id="SM00320">
    <property type="entry name" value="WD40"/>
    <property type="match status" value="6"/>
</dbReference>
<dbReference type="Pfam" id="PF00400">
    <property type="entry name" value="WD40"/>
    <property type="match status" value="3"/>
</dbReference>